<dbReference type="EMBL" id="KI299932">
    <property type="protein sequence ID" value="ERZ97046.1"/>
    <property type="molecule type" value="Genomic_DNA"/>
</dbReference>
<evidence type="ECO:0000313" key="1">
    <source>
        <dbReference type="EMBL" id="ERZ97046.1"/>
    </source>
</evidence>
<reference evidence="1" key="1">
    <citation type="submission" date="2013-07" db="EMBL/GenBank/DDBJ databases">
        <title>The genome of an arbuscular mycorrhizal fungus provides insights into the evolution of the oldest plant symbiosis.</title>
        <authorList>
            <consortium name="DOE Joint Genome Institute"/>
            <person name="Tisserant E."/>
            <person name="Malbreil M."/>
            <person name="Kuo A."/>
            <person name="Kohler A."/>
            <person name="Symeonidi A."/>
            <person name="Balestrini R."/>
            <person name="Charron P."/>
            <person name="Duensing N."/>
            <person name="Frei-dit-Frey N."/>
            <person name="Gianinazzi-Pearson V."/>
            <person name="Gilbert B."/>
            <person name="Handa Y."/>
            <person name="Hijri M."/>
            <person name="Kaul R."/>
            <person name="Kawaguchi M."/>
            <person name="Krajinski F."/>
            <person name="Lammers P."/>
            <person name="Lapierre D."/>
            <person name="Masclaux F.G."/>
            <person name="Murat C."/>
            <person name="Morin E."/>
            <person name="Ndikumana S."/>
            <person name="Pagni M."/>
            <person name="Petitpierre D."/>
            <person name="Requena N."/>
            <person name="Rosikiewicz P."/>
            <person name="Riley R."/>
            <person name="Saito K."/>
            <person name="San Clemente H."/>
            <person name="Shapiro H."/>
            <person name="van Tuinen D."/>
            <person name="Becard G."/>
            <person name="Bonfante P."/>
            <person name="Paszkowski U."/>
            <person name="Shachar-Hill Y."/>
            <person name="Young J.P."/>
            <person name="Sanders I.R."/>
            <person name="Henrissat B."/>
            <person name="Rensing S.A."/>
            <person name="Grigoriev I.V."/>
            <person name="Corradi N."/>
            <person name="Roux C."/>
            <person name="Martin F."/>
        </authorList>
    </citation>
    <scope>NUCLEOTIDE SEQUENCE</scope>
    <source>
        <strain evidence="1">DAOM 197198</strain>
    </source>
</reference>
<sequence length="95" mass="11030">MYVIRKRFYKDRLISLFLQLSGRQEILIIGAYVPPSSRLNNGDLNAEFNCYLKNISDPSISSPTHSLFRYLHSHQFEDLCAFDSSSSPLPTFRHF</sequence>
<proteinExistence type="predicted"/>
<protein>
    <submittedName>
        <fullName evidence="1">Uncharacterized protein</fullName>
    </submittedName>
</protein>
<accession>U9SPM8</accession>
<organism evidence="1">
    <name type="scientific">Rhizophagus irregularis (strain DAOM 181602 / DAOM 197198 / MUCL 43194)</name>
    <name type="common">Arbuscular mycorrhizal fungus</name>
    <name type="synonym">Glomus intraradices</name>
    <dbReference type="NCBI Taxonomy" id="747089"/>
    <lineage>
        <taxon>Eukaryota</taxon>
        <taxon>Fungi</taxon>
        <taxon>Fungi incertae sedis</taxon>
        <taxon>Mucoromycota</taxon>
        <taxon>Glomeromycotina</taxon>
        <taxon>Glomeromycetes</taxon>
        <taxon>Glomerales</taxon>
        <taxon>Glomeraceae</taxon>
        <taxon>Rhizophagus</taxon>
    </lineage>
</organism>
<dbReference type="AlphaFoldDB" id="U9SPM8"/>
<dbReference type="HOGENOM" id="CLU_157434_0_0_1"/>
<gene>
    <name evidence="1" type="ORF">GLOINDRAFT_11981</name>
</gene>
<name>U9SPM8_RHIID</name>